<evidence type="ECO:0000259" key="5">
    <source>
        <dbReference type="PROSITE" id="PS50280"/>
    </source>
</evidence>
<evidence type="ECO:0000256" key="4">
    <source>
        <dbReference type="SAM" id="MobiDB-lite"/>
    </source>
</evidence>
<feature type="compositionally biased region" description="Basic residues" evidence="4">
    <location>
        <begin position="747"/>
        <end position="757"/>
    </location>
</feature>
<dbReference type="EMBL" id="JBFCZG010000004">
    <property type="protein sequence ID" value="KAL3423099.1"/>
    <property type="molecule type" value="Genomic_DNA"/>
</dbReference>
<keyword evidence="2" id="KW-0863">Zinc-finger</keyword>
<dbReference type="PANTHER" id="PTHR12197">
    <property type="entry name" value="HISTONE-LYSINE N-METHYLTRANSFERASE SMYD"/>
    <property type="match status" value="1"/>
</dbReference>
<reference evidence="6 7" key="1">
    <citation type="submission" date="2024-06" db="EMBL/GenBank/DDBJ databases">
        <title>Complete genome of Phlyctema vagabunda strain 19-DSS-EL-015.</title>
        <authorList>
            <person name="Fiorenzani C."/>
        </authorList>
    </citation>
    <scope>NUCLEOTIDE SEQUENCE [LARGE SCALE GENOMIC DNA]</scope>
    <source>
        <strain evidence="6 7">19-DSS-EL-015</strain>
    </source>
</reference>
<gene>
    <name evidence="6" type="ORF">PVAG01_04846</name>
</gene>
<dbReference type="Proteomes" id="UP001629113">
    <property type="component" value="Unassembled WGS sequence"/>
</dbReference>
<evidence type="ECO:0000256" key="3">
    <source>
        <dbReference type="ARBA" id="ARBA00022833"/>
    </source>
</evidence>
<dbReference type="PROSITE" id="PS50280">
    <property type="entry name" value="SET"/>
    <property type="match status" value="1"/>
</dbReference>
<evidence type="ECO:0000313" key="6">
    <source>
        <dbReference type="EMBL" id="KAL3423099.1"/>
    </source>
</evidence>
<name>A0ABR4PIG5_9HELO</name>
<feature type="domain" description="SET" evidence="5">
    <location>
        <begin position="358"/>
        <end position="665"/>
    </location>
</feature>
<keyword evidence="7" id="KW-1185">Reference proteome</keyword>
<proteinExistence type="predicted"/>
<dbReference type="PANTHER" id="PTHR12197:SF251">
    <property type="entry name" value="EG:BACR7C10.4 PROTEIN"/>
    <property type="match status" value="1"/>
</dbReference>
<dbReference type="PROSITE" id="PS01360">
    <property type="entry name" value="ZF_MYND_1"/>
    <property type="match status" value="1"/>
</dbReference>
<protein>
    <submittedName>
        <fullName evidence="6">Wd tetratricopeptide repeat domain-containing protein</fullName>
    </submittedName>
</protein>
<feature type="region of interest" description="Disordered" evidence="4">
    <location>
        <begin position="710"/>
        <end position="766"/>
    </location>
</feature>
<sequence length="766" mass="86304">MDDTSADQGQSQDAQPVREEISQILQKSRLVEHFADLYDDDDTALLDKKQAEARQHNLKNLESLASAFHDDPIQPGVKGTAQENPVEDPTIAGDDTESCTEAGSEKSRELARGNAAGKATENGVEDGDVVDMSDVDLAWLGTSQFDVVDRIKIQKSGKLPGLIAWRQEILTTIKKSPYNPTSWVDLANVYQTLGFSEISAATAYKALILCRVGKGIKIDGPFYPTKLPLLVRELYSNMYRTHGLSLLQSLMTVPHILAMRALLSALMSCASYYEGWMIATEATKELPGRTEFLNWKRAFHIAYKDQRDEMIAYGAKPEVLKHGKCGGIYTKPYPWLDEKFSKRPEELVKTINKTLANQNVEVKPVSTDFEDGREDVGCLGMFAIRDLKAGEPFLIDETALLSPEVSSKNLENCDACNAALCPPFYYGKGWTLPCCLDVKYCSKKCRDMALDGYHGALCQKDWDWLYENEGDIAKTKGAPASWQSRMFLRAFAMIRETDLGESESPLTHHILRRLTANYPQPTNLTPEVKGEWCLADSVIGPFRILQSMSVDIWTDEKWTPEVIQTALWRMDNNANSSKNYHKEDRNEVGADHIVALNMNYIFFNHSCQPNVVWHGWPAELKYLNLQAHYMGDAYVASVPRYGSSAVICKAARDVKRGEELKISYIGDPMGEDGKVAGGREARRYWLGKWLENGCGCRLCEAENVMKEAEEKKRCREEAEREEEERRQAAKKCGEDQKTKQKASASSKSKKRNVKRARERSDLELWD</sequence>
<feature type="compositionally biased region" description="Basic and acidic residues" evidence="4">
    <location>
        <begin position="710"/>
        <end position="738"/>
    </location>
</feature>
<keyword evidence="3" id="KW-0862">Zinc</keyword>
<dbReference type="InterPro" id="IPR002893">
    <property type="entry name" value="Znf_MYND"/>
</dbReference>
<organism evidence="6 7">
    <name type="scientific">Phlyctema vagabunda</name>
    <dbReference type="NCBI Taxonomy" id="108571"/>
    <lineage>
        <taxon>Eukaryota</taxon>
        <taxon>Fungi</taxon>
        <taxon>Dikarya</taxon>
        <taxon>Ascomycota</taxon>
        <taxon>Pezizomycotina</taxon>
        <taxon>Leotiomycetes</taxon>
        <taxon>Helotiales</taxon>
        <taxon>Dermateaceae</taxon>
        <taxon>Phlyctema</taxon>
    </lineage>
</organism>
<evidence type="ECO:0000256" key="1">
    <source>
        <dbReference type="ARBA" id="ARBA00022723"/>
    </source>
</evidence>
<keyword evidence="1" id="KW-0479">Metal-binding</keyword>
<dbReference type="Pfam" id="PF00856">
    <property type="entry name" value="SET"/>
    <property type="match status" value="1"/>
</dbReference>
<comment type="caution">
    <text evidence="6">The sequence shown here is derived from an EMBL/GenBank/DDBJ whole genome shotgun (WGS) entry which is preliminary data.</text>
</comment>
<dbReference type="SUPFAM" id="SSF82199">
    <property type="entry name" value="SET domain"/>
    <property type="match status" value="1"/>
</dbReference>
<dbReference type="InterPro" id="IPR001214">
    <property type="entry name" value="SET_dom"/>
</dbReference>
<dbReference type="Gene3D" id="2.170.270.10">
    <property type="entry name" value="SET domain"/>
    <property type="match status" value="1"/>
</dbReference>
<feature type="region of interest" description="Disordered" evidence="4">
    <location>
        <begin position="62"/>
        <end position="126"/>
    </location>
</feature>
<evidence type="ECO:0000313" key="7">
    <source>
        <dbReference type="Proteomes" id="UP001629113"/>
    </source>
</evidence>
<accession>A0ABR4PIG5</accession>
<dbReference type="InterPro" id="IPR050869">
    <property type="entry name" value="H3K4_H4K5_MeTrfase"/>
</dbReference>
<dbReference type="InterPro" id="IPR046341">
    <property type="entry name" value="SET_dom_sf"/>
</dbReference>
<evidence type="ECO:0000256" key="2">
    <source>
        <dbReference type="ARBA" id="ARBA00022771"/>
    </source>
</evidence>